<reference evidence="1 2" key="1">
    <citation type="submission" date="2019-05" db="EMBL/GenBank/DDBJ databases">
        <title>Another draft genome of Portunus trituberculatus and its Hox gene families provides insights of decapod evolution.</title>
        <authorList>
            <person name="Jeong J.-H."/>
            <person name="Song I."/>
            <person name="Kim S."/>
            <person name="Choi T."/>
            <person name="Kim D."/>
            <person name="Ryu S."/>
            <person name="Kim W."/>
        </authorList>
    </citation>
    <scope>NUCLEOTIDE SEQUENCE [LARGE SCALE GENOMIC DNA]</scope>
    <source>
        <tissue evidence="1">Muscle</tissue>
    </source>
</reference>
<keyword evidence="2" id="KW-1185">Reference proteome</keyword>
<dbReference type="EMBL" id="VSRR010024184">
    <property type="protein sequence ID" value="MPC66038.1"/>
    <property type="molecule type" value="Genomic_DNA"/>
</dbReference>
<name>A0A5B7HAN5_PORTR</name>
<evidence type="ECO:0000313" key="1">
    <source>
        <dbReference type="EMBL" id="MPC66038.1"/>
    </source>
</evidence>
<organism evidence="1 2">
    <name type="scientific">Portunus trituberculatus</name>
    <name type="common">Swimming crab</name>
    <name type="synonym">Neptunus trituberculatus</name>
    <dbReference type="NCBI Taxonomy" id="210409"/>
    <lineage>
        <taxon>Eukaryota</taxon>
        <taxon>Metazoa</taxon>
        <taxon>Ecdysozoa</taxon>
        <taxon>Arthropoda</taxon>
        <taxon>Crustacea</taxon>
        <taxon>Multicrustacea</taxon>
        <taxon>Malacostraca</taxon>
        <taxon>Eumalacostraca</taxon>
        <taxon>Eucarida</taxon>
        <taxon>Decapoda</taxon>
        <taxon>Pleocyemata</taxon>
        <taxon>Brachyura</taxon>
        <taxon>Eubrachyura</taxon>
        <taxon>Portunoidea</taxon>
        <taxon>Portunidae</taxon>
        <taxon>Portuninae</taxon>
        <taxon>Portunus</taxon>
    </lineage>
</organism>
<dbReference type="AlphaFoldDB" id="A0A5B7HAN5"/>
<sequence>MSLLKLLVTDLMSRASRGGSETRPGPCVVLERGLRFSLCCSSQSCERLCETVAKDTPARLLNGQAIKMFRAGRGRKPAIGRGKVAQHASKHSEVWRVYDLVDCENEIQEMDLLAFYDLRHGFLSSRRPSR</sequence>
<comment type="caution">
    <text evidence="1">The sequence shown here is derived from an EMBL/GenBank/DDBJ whole genome shotgun (WGS) entry which is preliminary data.</text>
</comment>
<evidence type="ECO:0000313" key="2">
    <source>
        <dbReference type="Proteomes" id="UP000324222"/>
    </source>
</evidence>
<protein>
    <submittedName>
        <fullName evidence="1">Uncharacterized protein</fullName>
    </submittedName>
</protein>
<proteinExistence type="predicted"/>
<gene>
    <name evidence="1" type="ORF">E2C01_060181</name>
</gene>
<accession>A0A5B7HAN5</accession>
<dbReference type="Proteomes" id="UP000324222">
    <property type="component" value="Unassembled WGS sequence"/>
</dbReference>